<gene>
    <name evidence="8" type="ORF">CJ203_07135</name>
</gene>
<evidence type="ECO:0000256" key="6">
    <source>
        <dbReference type="PIRNR" id="PIRNR000535"/>
    </source>
</evidence>
<dbReference type="InterPro" id="IPR017583">
    <property type="entry name" value="Tagatose/fructose_Pkinase"/>
</dbReference>
<proteinExistence type="inferred from homology"/>
<dbReference type="RefSeq" id="WP_102724107.1">
    <property type="nucleotide sequence ID" value="NZ_PNHG01000009.1"/>
</dbReference>
<keyword evidence="3" id="KW-0547">Nucleotide-binding</keyword>
<dbReference type="PANTHER" id="PTHR46566:SF5">
    <property type="entry name" value="1-PHOSPHOFRUCTOKINASE"/>
    <property type="match status" value="1"/>
</dbReference>
<accession>A0A2N6T4D1</accession>
<dbReference type="InterPro" id="IPR029056">
    <property type="entry name" value="Ribokinase-like"/>
</dbReference>
<dbReference type="NCBIfam" id="TIGR03168">
    <property type="entry name" value="1-PFK"/>
    <property type="match status" value="1"/>
</dbReference>
<organism evidence="8 9">
    <name type="scientific">Corynebacterium tuscaniense</name>
    <dbReference type="NCBI Taxonomy" id="302449"/>
    <lineage>
        <taxon>Bacteria</taxon>
        <taxon>Bacillati</taxon>
        <taxon>Actinomycetota</taxon>
        <taxon>Actinomycetes</taxon>
        <taxon>Mycobacteriales</taxon>
        <taxon>Corynebacteriaceae</taxon>
        <taxon>Corynebacterium</taxon>
    </lineage>
</organism>
<dbReference type="PROSITE" id="PS00584">
    <property type="entry name" value="PFKB_KINASES_2"/>
    <property type="match status" value="1"/>
</dbReference>
<name>A0A2N6T4D1_9CORY</name>
<protein>
    <submittedName>
        <fullName evidence="8">1-phosphofructokinase</fullName>
    </submittedName>
</protein>
<dbReference type="AlphaFoldDB" id="A0A2N6T4D1"/>
<dbReference type="PANTHER" id="PTHR46566">
    <property type="entry name" value="1-PHOSPHOFRUCTOKINASE-RELATED"/>
    <property type="match status" value="1"/>
</dbReference>
<dbReference type="SUPFAM" id="SSF53613">
    <property type="entry name" value="Ribokinase-like"/>
    <property type="match status" value="1"/>
</dbReference>
<dbReference type="EMBL" id="PNHG01000009">
    <property type="protein sequence ID" value="PMC64166.1"/>
    <property type="molecule type" value="Genomic_DNA"/>
</dbReference>
<dbReference type="PIRSF" id="PIRSF000535">
    <property type="entry name" value="1PFK/6PFK/LacC"/>
    <property type="match status" value="1"/>
</dbReference>
<evidence type="ECO:0000256" key="2">
    <source>
        <dbReference type="ARBA" id="ARBA00022679"/>
    </source>
</evidence>
<evidence type="ECO:0000256" key="4">
    <source>
        <dbReference type="ARBA" id="ARBA00022777"/>
    </source>
</evidence>
<evidence type="ECO:0000313" key="9">
    <source>
        <dbReference type="Proteomes" id="UP000235836"/>
    </source>
</evidence>
<dbReference type="Pfam" id="PF00294">
    <property type="entry name" value="PfkB"/>
    <property type="match status" value="1"/>
</dbReference>
<comment type="similarity">
    <text evidence="1">Belongs to the carbohydrate kinase PfkB family.</text>
</comment>
<dbReference type="GO" id="GO:0008443">
    <property type="term" value="F:phosphofructokinase activity"/>
    <property type="evidence" value="ECO:0007669"/>
    <property type="project" value="TreeGrafter"/>
</dbReference>
<dbReference type="Proteomes" id="UP000235836">
    <property type="component" value="Unassembled WGS sequence"/>
</dbReference>
<evidence type="ECO:0000313" key="8">
    <source>
        <dbReference type="EMBL" id="PMC64166.1"/>
    </source>
</evidence>
<evidence type="ECO:0000256" key="3">
    <source>
        <dbReference type="ARBA" id="ARBA00022741"/>
    </source>
</evidence>
<keyword evidence="4 8" id="KW-0418">Kinase</keyword>
<keyword evidence="2 6" id="KW-0808">Transferase</keyword>
<evidence type="ECO:0000259" key="7">
    <source>
        <dbReference type="Pfam" id="PF00294"/>
    </source>
</evidence>
<dbReference type="GO" id="GO:0005524">
    <property type="term" value="F:ATP binding"/>
    <property type="evidence" value="ECO:0007669"/>
    <property type="project" value="UniProtKB-KW"/>
</dbReference>
<feature type="domain" description="Carbohydrate kinase PfkB" evidence="7">
    <location>
        <begin position="11"/>
        <end position="307"/>
    </location>
</feature>
<dbReference type="CDD" id="cd01164">
    <property type="entry name" value="FruK_PfkB_like"/>
    <property type="match status" value="1"/>
</dbReference>
<evidence type="ECO:0000256" key="5">
    <source>
        <dbReference type="ARBA" id="ARBA00022840"/>
    </source>
</evidence>
<dbReference type="InterPro" id="IPR011611">
    <property type="entry name" value="PfkB_dom"/>
</dbReference>
<dbReference type="GO" id="GO:0005829">
    <property type="term" value="C:cytosol"/>
    <property type="evidence" value="ECO:0007669"/>
    <property type="project" value="TreeGrafter"/>
</dbReference>
<comment type="caution">
    <text evidence="8">The sequence shown here is derived from an EMBL/GenBank/DDBJ whole genome shotgun (WGS) entry which is preliminary data.</text>
</comment>
<dbReference type="Gene3D" id="3.40.1190.20">
    <property type="match status" value="1"/>
</dbReference>
<reference evidence="8 9" key="1">
    <citation type="submission" date="2017-09" db="EMBL/GenBank/DDBJ databases">
        <title>Bacterial strain isolated from the female urinary microbiota.</title>
        <authorList>
            <person name="Thomas-White K."/>
            <person name="Kumar N."/>
            <person name="Forster S."/>
            <person name="Putonti C."/>
            <person name="Lawley T."/>
            <person name="Wolfe A.J."/>
        </authorList>
    </citation>
    <scope>NUCLEOTIDE SEQUENCE [LARGE SCALE GENOMIC DNA]</scope>
    <source>
        <strain evidence="8 9">UMB0792</strain>
    </source>
</reference>
<dbReference type="InterPro" id="IPR002173">
    <property type="entry name" value="Carboh/pur_kinase_PfkB_CS"/>
</dbReference>
<sequence length="329" mass="33701">MIFTFTPNPSVDVTFTVDSLTAGEVIRVTTSSREPGGKGINVAHALLKAGESVLALAPAHDTDPFVALAHEAHIPLRTVAVDGNVRANTTITDATGVTTKLNEQGARLTPDTIAALEDAVATSAAMSDVVVLAGSLPPGAPYDWYSTLVAVVRQANSDALIAVDTSDEPLIALSEGMDQGTPDIIKPNGYELGQLAGIDGHTLEDAASNGDLSYVVEVARSVVCRGVPELLVTLGSAGACLVTADGAWVATPPPSLIRSTVGAGDSALAGYVLARIRGLDSPEALRHSVAYGTAAASNPGTAIPTPHDLDLEHTVVSTFPNQRSNKGGE</sequence>
<keyword evidence="5" id="KW-0067">ATP-binding</keyword>
<keyword evidence="9" id="KW-1185">Reference proteome</keyword>
<evidence type="ECO:0000256" key="1">
    <source>
        <dbReference type="ARBA" id="ARBA00010688"/>
    </source>
</evidence>